<dbReference type="PROSITE" id="PS00188">
    <property type="entry name" value="BIOTIN"/>
    <property type="match status" value="1"/>
</dbReference>
<dbReference type="SMART" id="SM00797">
    <property type="entry name" value="AHS2"/>
    <property type="match status" value="1"/>
</dbReference>
<protein>
    <submittedName>
        <fullName evidence="12">5-oxoprolinase/urea amidolyase family protein</fullName>
    </submittedName>
</protein>
<gene>
    <name evidence="12" type="ORF">POL72_04790</name>
</gene>
<evidence type="ECO:0000256" key="6">
    <source>
        <dbReference type="ARBA" id="ARBA00023267"/>
    </source>
</evidence>
<dbReference type="Pfam" id="PF00289">
    <property type="entry name" value="Biotin_carb_N"/>
    <property type="match status" value="1"/>
</dbReference>
<dbReference type="InterPro" id="IPR011054">
    <property type="entry name" value="Rudment_hybrid_motif"/>
</dbReference>
<dbReference type="InterPro" id="IPR050856">
    <property type="entry name" value="Biotin_carboxylase_complex"/>
</dbReference>
<evidence type="ECO:0000256" key="3">
    <source>
        <dbReference type="ARBA" id="ARBA00022741"/>
    </source>
</evidence>
<dbReference type="InterPro" id="IPR003778">
    <property type="entry name" value="CT_A_B"/>
</dbReference>
<evidence type="ECO:0000256" key="5">
    <source>
        <dbReference type="ARBA" id="ARBA00022840"/>
    </source>
</evidence>
<dbReference type="PROSITE" id="PS50968">
    <property type="entry name" value="BIOTINYL_LIPOYL"/>
    <property type="match status" value="1"/>
</dbReference>
<keyword evidence="6" id="KW-0092">Biotin</keyword>
<dbReference type="SUPFAM" id="SSF50891">
    <property type="entry name" value="Cyclophilin-like"/>
    <property type="match status" value="2"/>
</dbReference>
<dbReference type="PANTHER" id="PTHR18866:SF128">
    <property type="entry name" value="UREA AMIDOLYASE"/>
    <property type="match status" value="1"/>
</dbReference>
<dbReference type="PROSITE" id="PS50979">
    <property type="entry name" value="BC"/>
    <property type="match status" value="1"/>
</dbReference>
<dbReference type="SUPFAM" id="SSF52440">
    <property type="entry name" value="PreATP-grasp domain"/>
    <property type="match status" value="1"/>
</dbReference>
<comment type="caution">
    <text evidence="12">The sequence shown here is derived from an EMBL/GenBank/DDBJ whole genome shotgun (WGS) entry which is preliminary data.</text>
</comment>
<dbReference type="InterPro" id="IPR005481">
    <property type="entry name" value="BC-like_N"/>
</dbReference>
<dbReference type="SUPFAM" id="SSF51246">
    <property type="entry name" value="Rudiment single hybrid motif"/>
    <property type="match status" value="1"/>
</dbReference>
<comment type="cofactor">
    <cofactor evidence="1">
        <name>biotin</name>
        <dbReference type="ChEBI" id="CHEBI:57586"/>
    </cofactor>
</comment>
<dbReference type="Gene3D" id="2.40.50.100">
    <property type="match status" value="1"/>
</dbReference>
<feature type="region of interest" description="Disordered" evidence="8">
    <location>
        <begin position="845"/>
        <end position="868"/>
    </location>
</feature>
<keyword evidence="2" id="KW-0436">Ligase</keyword>
<accession>A0ABT5BVR2</accession>
<evidence type="ECO:0000259" key="11">
    <source>
        <dbReference type="PROSITE" id="PS50979"/>
    </source>
</evidence>
<dbReference type="Pfam" id="PF02682">
    <property type="entry name" value="CT_C_D"/>
    <property type="match status" value="1"/>
</dbReference>
<keyword evidence="5 7" id="KW-0067">ATP-binding</keyword>
<dbReference type="SUPFAM" id="SSF56059">
    <property type="entry name" value="Glutathione synthetase ATP-binding domain-like"/>
    <property type="match status" value="1"/>
</dbReference>
<evidence type="ECO:0000256" key="2">
    <source>
        <dbReference type="ARBA" id="ARBA00022598"/>
    </source>
</evidence>
<dbReference type="RefSeq" id="WP_272093818.1">
    <property type="nucleotide sequence ID" value="NZ_JAQNDK010000001.1"/>
</dbReference>
<dbReference type="Pfam" id="PF02785">
    <property type="entry name" value="Biotin_carb_C"/>
    <property type="match status" value="1"/>
</dbReference>
<sequence>MSAMTPPFRRVLVANRGEIACRILRTLKRLGVASVAVFSDADRAALHVRLADHAVRLGGQTPAESYLRIDAVLDAARRAGADAIHPGYGFLSESENFARAVEDAGIVFIGPTPGQMEAFGSKHRAREIAVEAGVPLLPGTGVLRDADHAAAEAAAIGYPVLLKASAGGGGIGMARCDGPAELPAAFERVQRLARSNFGSGEVFLERFLAAPRHVEVQIAGDGRGNVLVLGDRDCSVQRRNQKVLEEAPAPDLPPRLRSALAESARALAAKVAYRNVGTVEFLVDPARAEHYFLEVNTRLQVEHGVTELCTGIDLVEWMLRIAAGDTAFFAGGDPALRGHAIEARLYAEDPARGFLPSAGLLTEVRTPEGGGVRVDGWVETGTEVSALYDPLLAKLLVHRADRAAAVAALRGAVEETRIGGIETNREWVAVALDHPDFRGVRHHTGTFASLPFRPPTIEVTASPGAVTVQDWPGRLGLWSVGVPPSGPMDDLSFRLGNRVVGNPAGAAGLECEVHGPTLVFHRRAVVCAAGAAMRVLVDGTEVAPWTPVEVAPGATVACGPVRGPGARAYLLVRGGIDVPAHLGSRATFTLGGFGGHAGRPLRPGDVLRLGEEVDPSLDPGALPPEARPEIGRSWELAVLDGPHGAPDFLTRDGIEQLYEAEWEVHYHSARTGVRLVGPAPRWARTDGGEAGLHPSNLHDNAYGIGAVDLTGDMPVLLGPDGPSLGGFVCPLTVAAAERWKLGQLSAGDKVRFRSIVPAEADALAQRCDALVALRGGAPKEAPAPLAARANGATTVGNGATTVGNGATTVGNGATTVGNGATTVGNGATTVGNGATTVAARAASAPAPLAAPAPAAPRRPRGEPVLGRVPARDDRPAVVFRQSGDRYVLVEFGPPVLDIDLRVRAHLLMARLEELRIPGVVDLTPGIRSLQVHVDGARLTVAKALDLLREVEADLPAHAEVRIPSRVVHMPLSWDDPATREAIARYERAVRDDAPWCPSNLEFIRRVNGLPDIAAVQEIFLAASYLVLGLGDVYLGAPVATPIDPRHRMVTTKYNPARTWTPENAVGIGGAYLCIYGMEGPGGYQFLGRTVPVWSRHRPFRQTTRERPWLLRFFDQLRFHLVSPEELLDLRADMVAGRGEVRIEETTFDLGEHHRFLAENAGAIRAAQTRQRAAFDAERARWEADGEFDRVRRAGARLEGASTAAEDALPAGVLPVTAPLTACVWKVDVAEGQRVEAGQRVAVLEAMKMEFPVVADVAGAVGWIGCRPGQMVSAGQPLVGVSADA</sequence>
<dbReference type="Gene3D" id="3.30.1360.40">
    <property type="match status" value="1"/>
</dbReference>
<dbReference type="PROSITE" id="PS50975">
    <property type="entry name" value="ATP_GRASP"/>
    <property type="match status" value="1"/>
</dbReference>
<dbReference type="SUPFAM" id="SSF101967">
    <property type="entry name" value="Adhesin YadA, collagen-binding domain"/>
    <property type="match status" value="1"/>
</dbReference>
<evidence type="ECO:0000256" key="8">
    <source>
        <dbReference type="SAM" id="MobiDB-lite"/>
    </source>
</evidence>
<dbReference type="InterPro" id="IPR005479">
    <property type="entry name" value="CPAse_ATP-bd"/>
</dbReference>
<dbReference type="InterPro" id="IPR011049">
    <property type="entry name" value="Serralysin-like_metalloprot_C"/>
</dbReference>
<dbReference type="SUPFAM" id="SSF160467">
    <property type="entry name" value="PH0987 N-terminal domain-like"/>
    <property type="match status" value="1"/>
</dbReference>
<dbReference type="Gene3D" id="2.40.100.10">
    <property type="entry name" value="Cyclophilin-like"/>
    <property type="match status" value="2"/>
</dbReference>
<feature type="domain" description="Lipoyl-binding" evidence="9">
    <location>
        <begin position="1203"/>
        <end position="1281"/>
    </location>
</feature>
<dbReference type="InterPro" id="IPR011764">
    <property type="entry name" value="Biotin_carboxylation_dom"/>
</dbReference>
<dbReference type="SMART" id="SM00878">
    <property type="entry name" value="Biotin_carb_C"/>
    <property type="match status" value="1"/>
</dbReference>
<dbReference type="SMART" id="SM00796">
    <property type="entry name" value="AHS1"/>
    <property type="match status" value="1"/>
</dbReference>
<dbReference type="Proteomes" id="UP001217485">
    <property type="component" value="Unassembled WGS sequence"/>
</dbReference>
<keyword evidence="4" id="KW-0378">Hydrolase</keyword>
<evidence type="ECO:0000256" key="7">
    <source>
        <dbReference type="PROSITE-ProRule" id="PRU00409"/>
    </source>
</evidence>
<evidence type="ECO:0000256" key="1">
    <source>
        <dbReference type="ARBA" id="ARBA00001953"/>
    </source>
</evidence>
<evidence type="ECO:0000259" key="10">
    <source>
        <dbReference type="PROSITE" id="PS50975"/>
    </source>
</evidence>
<dbReference type="InterPro" id="IPR001882">
    <property type="entry name" value="Biotin_BS"/>
</dbReference>
<dbReference type="InterPro" id="IPR011761">
    <property type="entry name" value="ATP-grasp"/>
</dbReference>
<dbReference type="NCBIfam" id="TIGR00724">
    <property type="entry name" value="urea_amlyse_rel"/>
    <property type="match status" value="1"/>
</dbReference>
<evidence type="ECO:0000259" key="9">
    <source>
        <dbReference type="PROSITE" id="PS50968"/>
    </source>
</evidence>
<dbReference type="Pfam" id="PF02626">
    <property type="entry name" value="CT_A_B"/>
    <property type="match status" value="1"/>
</dbReference>
<dbReference type="PROSITE" id="PS00867">
    <property type="entry name" value="CPSASE_2"/>
    <property type="match status" value="1"/>
</dbReference>
<organism evidence="12 13">
    <name type="scientific">Sorangium atrum</name>
    <dbReference type="NCBI Taxonomy" id="2995308"/>
    <lineage>
        <taxon>Bacteria</taxon>
        <taxon>Pseudomonadati</taxon>
        <taxon>Myxococcota</taxon>
        <taxon>Polyangia</taxon>
        <taxon>Polyangiales</taxon>
        <taxon>Polyangiaceae</taxon>
        <taxon>Sorangium</taxon>
    </lineage>
</organism>
<proteinExistence type="predicted"/>
<dbReference type="InterPro" id="IPR029000">
    <property type="entry name" value="Cyclophilin-like_dom_sf"/>
</dbReference>
<dbReference type="InterPro" id="IPR011053">
    <property type="entry name" value="Single_hybrid_motif"/>
</dbReference>
<name>A0ABT5BVR2_9BACT</name>
<feature type="domain" description="Biotin carboxylation" evidence="11">
    <location>
        <begin position="7"/>
        <end position="452"/>
    </location>
</feature>
<keyword evidence="3 7" id="KW-0547">Nucleotide-binding</keyword>
<evidence type="ECO:0000313" key="12">
    <source>
        <dbReference type="EMBL" id="MDC0677046.1"/>
    </source>
</evidence>
<dbReference type="Gene3D" id="3.30.470.20">
    <property type="entry name" value="ATP-grasp fold, B domain"/>
    <property type="match status" value="1"/>
</dbReference>
<dbReference type="Pfam" id="PF00364">
    <property type="entry name" value="Biotin_lipoyl"/>
    <property type="match status" value="1"/>
</dbReference>
<dbReference type="CDD" id="cd06850">
    <property type="entry name" value="biotinyl_domain"/>
    <property type="match status" value="1"/>
</dbReference>
<dbReference type="InterPro" id="IPR000089">
    <property type="entry name" value="Biotin_lipoyl"/>
</dbReference>
<evidence type="ECO:0000256" key="4">
    <source>
        <dbReference type="ARBA" id="ARBA00022801"/>
    </source>
</evidence>
<dbReference type="InterPro" id="IPR016185">
    <property type="entry name" value="PreATP-grasp_dom_sf"/>
</dbReference>
<reference evidence="12 13" key="1">
    <citation type="submission" date="2023-01" db="EMBL/GenBank/DDBJ databases">
        <title>Minimal conservation of predation-associated metabolite biosynthetic gene clusters underscores biosynthetic potential of Myxococcota including descriptions for ten novel species: Archangium lansinium sp. nov., Myxococcus landrumus sp. nov., Nannocystis bai.</title>
        <authorList>
            <person name="Ahearne A."/>
            <person name="Stevens C."/>
            <person name="Dowd S."/>
        </authorList>
    </citation>
    <scope>NUCLEOTIDE SEQUENCE [LARGE SCALE GENOMIC DNA]</scope>
    <source>
        <strain evidence="12 13">WIWO2</strain>
    </source>
</reference>
<dbReference type="EMBL" id="JAQNDK010000001">
    <property type="protein sequence ID" value="MDC0677046.1"/>
    <property type="molecule type" value="Genomic_DNA"/>
</dbReference>
<dbReference type="PANTHER" id="PTHR18866">
    <property type="entry name" value="CARBOXYLASE:PYRUVATE/ACETYL-COA/PROPIONYL-COA CARBOXYLASE"/>
    <property type="match status" value="1"/>
</dbReference>
<evidence type="ECO:0000313" key="13">
    <source>
        <dbReference type="Proteomes" id="UP001217485"/>
    </source>
</evidence>
<feature type="domain" description="ATP-grasp" evidence="10">
    <location>
        <begin position="126"/>
        <end position="323"/>
    </location>
</feature>
<dbReference type="SUPFAM" id="SSF51230">
    <property type="entry name" value="Single hybrid motif"/>
    <property type="match status" value="1"/>
</dbReference>
<dbReference type="PROSITE" id="PS00866">
    <property type="entry name" value="CPSASE_1"/>
    <property type="match status" value="1"/>
</dbReference>
<dbReference type="InterPro" id="IPR005482">
    <property type="entry name" value="Biotin_COase_C"/>
</dbReference>
<dbReference type="InterPro" id="IPR003833">
    <property type="entry name" value="CT_C_D"/>
</dbReference>
<dbReference type="Pfam" id="PF02786">
    <property type="entry name" value="CPSase_L_D2"/>
    <property type="match status" value="1"/>
</dbReference>
<keyword evidence="13" id="KW-1185">Reference proteome</keyword>